<comment type="caution">
    <text evidence="7">The sequence shown here is derived from an EMBL/GenBank/DDBJ whole genome shotgun (WGS) entry which is preliminary data.</text>
</comment>
<protein>
    <recommendedName>
        <fullName evidence="9">Methyltransferase like 8</fullName>
    </recommendedName>
</protein>
<feature type="region of interest" description="Disordered" evidence="6">
    <location>
        <begin position="122"/>
        <end position="175"/>
    </location>
</feature>
<evidence type="ECO:0000313" key="7">
    <source>
        <dbReference type="EMBL" id="KAL2076678.1"/>
    </source>
</evidence>
<evidence type="ECO:0000256" key="1">
    <source>
        <dbReference type="ARBA" id="ARBA00009725"/>
    </source>
</evidence>
<keyword evidence="5" id="KW-0819">tRNA processing</keyword>
<dbReference type="AlphaFoldDB" id="A0ABD1INW3"/>
<keyword evidence="4" id="KW-0949">S-adenosyl-L-methionine</keyword>
<feature type="region of interest" description="Disordered" evidence="6">
    <location>
        <begin position="62"/>
        <end position="83"/>
    </location>
</feature>
<gene>
    <name evidence="7" type="ORF">ACEWY4_027728</name>
</gene>
<reference evidence="7 8" key="1">
    <citation type="submission" date="2024-09" db="EMBL/GenBank/DDBJ databases">
        <title>A chromosome-level genome assembly of Gray's grenadier anchovy, Coilia grayii.</title>
        <authorList>
            <person name="Fu Z."/>
        </authorList>
    </citation>
    <scope>NUCLEOTIDE SEQUENCE [LARGE SCALE GENOMIC DNA]</scope>
    <source>
        <strain evidence="7">G4</strain>
        <tissue evidence="7">Muscle</tissue>
    </source>
</reference>
<dbReference type="GO" id="GO:0008757">
    <property type="term" value="F:S-adenosylmethionine-dependent methyltransferase activity"/>
    <property type="evidence" value="ECO:0007669"/>
    <property type="project" value="UniProtKB-ARBA"/>
</dbReference>
<evidence type="ECO:0000256" key="4">
    <source>
        <dbReference type="ARBA" id="ARBA00022691"/>
    </source>
</evidence>
<accession>A0ABD1INW3</accession>
<comment type="similarity">
    <text evidence="1">Belongs to the methyltransferase superfamily. METL family.</text>
</comment>
<evidence type="ECO:0000256" key="6">
    <source>
        <dbReference type="SAM" id="MobiDB-lite"/>
    </source>
</evidence>
<evidence type="ECO:0000256" key="2">
    <source>
        <dbReference type="ARBA" id="ARBA00022603"/>
    </source>
</evidence>
<dbReference type="Proteomes" id="UP001591681">
    <property type="component" value="Unassembled WGS sequence"/>
</dbReference>
<keyword evidence="8" id="KW-1185">Reference proteome</keyword>
<dbReference type="PANTHER" id="PTHR22809">
    <property type="entry name" value="METHYLTRANSFERASE-RELATED"/>
    <property type="match status" value="1"/>
</dbReference>
<dbReference type="SUPFAM" id="SSF53335">
    <property type="entry name" value="S-adenosyl-L-methionine-dependent methyltransferases"/>
    <property type="match status" value="1"/>
</dbReference>
<name>A0ABD1INW3_9TELE</name>
<dbReference type="InterPro" id="IPR029063">
    <property type="entry name" value="SAM-dependent_MTases_sf"/>
</dbReference>
<dbReference type="Gene3D" id="3.40.50.150">
    <property type="entry name" value="Vaccinia Virus protein VP39"/>
    <property type="match status" value="1"/>
</dbReference>
<keyword evidence="3" id="KW-0808">Transferase</keyword>
<dbReference type="GO" id="GO:0008173">
    <property type="term" value="F:RNA methyltransferase activity"/>
    <property type="evidence" value="ECO:0007669"/>
    <property type="project" value="UniProtKB-ARBA"/>
</dbReference>
<feature type="compositionally biased region" description="Basic and acidic residues" evidence="6">
    <location>
        <begin position="145"/>
        <end position="154"/>
    </location>
</feature>
<evidence type="ECO:0000256" key="5">
    <source>
        <dbReference type="ARBA" id="ARBA00022694"/>
    </source>
</evidence>
<sequence length="369" mass="41848">MRWWCRVPLAVLAHRGCCHSPRRPMSAGGRPPVPLGGRLLTNPDCVFQHNMWDHVQWSEEDTEEARRRAEENSSERVPQEEQAKYERDASHFWDGFYKMHQNKFFKDRRWLFQEFPELLPPRQSSVPLEGDLGCAGDVPPLPAESPRETEEGQRQKGSAARSVTGGEGKEIPNGSCAAAMTQEVQPKEEGEVRLQKQEVLPTDQEEPGAGENCGFPGDQASFRILEVGCGAGNSVFPIISAIRERGGFLYCCDFSSRAVKLVKVRLHHPSPSPRQHLEHDYYIAPLTITTATFTTLLLHYIAPLTITTATFTTLLLHRTPHHHHDNIYNTIITLHSTLHHHHGNIYNTIITSHPSPSPRQHLQHYYYII</sequence>
<dbReference type="GO" id="GO:0008033">
    <property type="term" value="P:tRNA processing"/>
    <property type="evidence" value="ECO:0007669"/>
    <property type="project" value="UniProtKB-KW"/>
</dbReference>
<feature type="compositionally biased region" description="Basic and acidic residues" evidence="6">
    <location>
        <begin position="64"/>
        <end position="83"/>
    </location>
</feature>
<keyword evidence="2" id="KW-0489">Methyltransferase</keyword>
<evidence type="ECO:0008006" key="9">
    <source>
        <dbReference type="Google" id="ProtNLM"/>
    </source>
</evidence>
<dbReference type="PANTHER" id="PTHR22809:SF3">
    <property type="entry name" value="TRNA N(3)-METHYLCYTIDINE METHYLTRANSFERASE"/>
    <property type="match status" value="1"/>
</dbReference>
<evidence type="ECO:0000256" key="3">
    <source>
        <dbReference type="ARBA" id="ARBA00022679"/>
    </source>
</evidence>
<dbReference type="GO" id="GO:0032259">
    <property type="term" value="P:methylation"/>
    <property type="evidence" value="ECO:0007669"/>
    <property type="project" value="UniProtKB-KW"/>
</dbReference>
<organism evidence="7 8">
    <name type="scientific">Coilia grayii</name>
    <name type="common">Gray's grenadier anchovy</name>
    <dbReference type="NCBI Taxonomy" id="363190"/>
    <lineage>
        <taxon>Eukaryota</taxon>
        <taxon>Metazoa</taxon>
        <taxon>Chordata</taxon>
        <taxon>Craniata</taxon>
        <taxon>Vertebrata</taxon>
        <taxon>Euteleostomi</taxon>
        <taxon>Actinopterygii</taxon>
        <taxon>Neopterygii</taxon>
        <taxon>Teleostei</taxon>
        <taxon>Clupei</taxon>
        <taxon>Clupeiformes</taxon>
        <taxon>Clupeoidei</taxon>
        <taxon>Engraulidae</taxon>
        <taxon>Coilinae</taxon>
        <taxon>Coilia</taxon>
    </lineage>
</organism>
<evidence type="ECO:0000313" key="8">
    <source>
        <dbReference type="Proteomes" id="UP001591681"/>
    </source>
</evidence>
<proteinExistence type="inferred from homology"/>
<dbReference type="InterPro" id="IPR026113">
    <property type="entry name" value="METTL2/6/8-like"/>
</dbReference>
<dbReference type="EMBL" id="JBHFQA010000136">
    <property type="protein sequence ID" value="KAL2076678.1"/>
    <property type="molecule type" value="Genomic_DNA"/>
</dbReference>